<dbReference type="EMBL" id="JXTB01000025">
    <property type="protein sequence ID" value="PON75140.1"/>
    <property type="molecule type" value="Genomic_DNA"/>
</dbReference>
<feature type="region of interest" description="Disordered" evidence="1">
    <location>
        <begin position="1"/>
        <end position="23"/>
    </location>
</feature>
<dbReference type="Proteomes" id="UP000237105">
    <property type="component" value="Unassembled WGS sequence"/>
</dbReference>
<gene>
    <name evidence="2" type="ORF">PanWU01x14_044920</name>
</gene>
<evidence type="ECO:0000313" key="2">
    <source>
        <dbReference type="EMBL" id="PON75140.1"/>
    </source>
</evidence>
<evidence type="ECO:0000256" key="1">
    <source>
        <dbReference type="SAM" id="MobiDB-lite"/>
    </source>
</evidence>
<keyword evidence="3" id="KW-1185">Reference proteome</keyword>
<proteinExistence type="predicted"/>
<protein>
    <submittedName>
        <fullName evidence="2">Uncharacterized protein</fullName>
    </submittedName>
</protein>
<evidence type="ECO:0000313" key="3">
    <source>
        <dbReference type="Proteomes" id="UP000237105"/>
    </source>
</evidence>
<accession>A0A2P5DPC4</accession>
<sequence length="77" mass="8811">HTRINQPDGFEKEMCSRSSDGASDREAVLCAVDMTSGRLGAAKKKYTASTSSDRERNWCDLRRWWAEQMDQLPRRCG</sequence>
<feature type="non-terminal residue" evidence="2">
    <location>
        <position position="1"/>
    </location>
</feature>
<name>A0A2P5DPC4_PARAD</name>
<reference evidence="3" key="1">
    <citation type="submission" date="2016-06" db="EMBL/GenBank/DDBJ databases">
        <title>Parallel loss of symbiosis genes in relatives of nitrogen-fixing non-legume Parasponia.</title>
        <authorList>
            <person name="Van Velzen R."/>
            <person name="Holmer R."/>
            <person name="Bu F."/>
            <person name="Rutten L."/>
            <person name="Van Zeijl A."/>
            <person name="Liu W."/>
            <person name="Santuari L."/>
            <person name="Cao Q."/>
            <person name="Sharma T."/>
            <person name="Shen D."/>
            <person name="Roswanjaya Y."/>
            <person name="Wardhani T."/>
            <person name="Kalhor M.S."/>
            <person name="Jansen J."/>
            <person name="Van den Hoogen J."/>
            <person name="Gungor B."/>
            <person name="Hartog M."/>
            <person name="Hontelez J."/>
            <person name="Verver J."/>
            <person name="Yang W.-C."/>
            <person name="Schijlen E."/>
            <person name="Repin R."/>
            <person name="Schilthuizen M."/>
            <person name="Schranz E."/>
            <person name="Heidstra R."/>
            <person name="Miyata K."/>
            <person name="Fedorova E."/>
            <person name="Kohlen W."/>
            <person name="Bisseling T."/>
            <person name="Smit S."/>
            <person name="Geurts R."/>
        </authorList>
    </citation>
    <scope>NUCLEOTIDE SEQUENCE [LARGE SCALE GENOMIC DNA]</scope>
    <source>
        <strain evidence="3">cv. WU1-14</strain>
    </source>
</reference>
<comment type="caution">
    <text evidence="2">The sequence shown here is derived from an EMBL/GenBank/DDBJ whole genome shotgun (WGS) entry which is preliminary data.</text>
</comment>
<organism evidence="2 3">
    <name type="scientific">Parasponia andersonii</name>
    <name type="common">Sponia andersonii</name>
    <dbReference type="NCBI Taxonomy" id="3476"/>
    <lineage>
        <taxon>Eukaryota</taxon>
        <taxon>Viridiplantae</taxon>
        <taxon>Streptophyta</taxon>
        <taxon>Embryophyta</taxon>
        <taxon>Tracheophyta</taxon>
        <taxon>Spermatophyta</taxon>
        <taxon>Magnoliopsida</taxon>
        <taxon>eudicotyledons</taxon>
        <taxon>Gunneridae</taxon>
        <taxon>Pentapetalae</taxon>
        <taxon>rosids</taxon>
        <taxon>fabids</taxon>
        <taxon>Rosales</taxon>
        <taxon>Cannabaceae</taxon>
        <taxon>Parasponia</taxon>
    </lineage>
</organism>
<dbReference type="AlphaFoldDB" id="A0A2P5DPC4"/>